<organism evidence="4 7">
    <name type="scientific">Acidiplasma aeolicum</name>
    <dbReference type="NCBI Taxonomy" id="507754"/>
    <lineage>
        <taxon>Archaea</taxon>
        <taxon>Methanobacteriati</taxon>
        <taxon>Thermoplasmatota</taxon>
        <taxon>Thermoplasmata</taxon>
        <taxon>Thermoplasmatales</taxon>
        <taxon>Ferroplasmaceae</taxon>
        <taxon>Acidiplasma</taxon>
    </lineage>
</organism>
<sequence length="167" mass="18303">MNNITGRVWKFEDNINTDLMYPQICYTLPENDKPFYAMHANRPGWARMVNKGDIIAAGKNFGTGSSRPAADNLKNLGIACVLAESINGLFMRNSVNSGLISLEVPGITGMADEGDTLRINFNGNYIENISNGKIVKFRPLPEFLMEIIDAGGIINILKNKGLLGEPL</sequence>
<protein>
    <submittedName>
        <fullName evidence="4">3-isopropylmalate dehydratase</fullName>
    </submittedName>
</protein>
<dbReference type="Proteomes" id="UP000050515">
    <property type="component" value="Unassembled WGS sequence"/>
</dbReference>
<dbReference type="Pfam" id="PF00694">
    <property type="entry name" value="Aconitase_C"/>
    <property type="match status" value="1"/>
</dbReference>
<dbReference type="OrthoDB" id="6505at2157"/>
<accession>A0A0P9D9M0</accession>
<dbReference type="NCBIfam" id="TIGR02087">
    <property type="entry name" value="LEUD_arch"/>
    <property type="match status" value="1"/>
</dbReference>
<feature type="domain" description="Aconitase A/isopropylmalate dehydratase small subunit swivel" evidence="3">
    <location>
        <begin position="51"/>
        <end position="105"/>
    </location>
</feature>
<evidence type="ECO:0000259" key="3">
    <source>
        <dbReference type="Pfam" id="PF00694"/>
    </source>
</evidence>
<evidence type="ECO:0000256" key="1">
    <source>
        <dbReference type="ARBA" id="ARBA00009869"/>
    </source>
</evidence>
<dbReference type="InterPro" id="IPR050075">
    <property type="entry name" value="LeuD"/>
</dbReference>
<dbReference type="PANTHER" id="PTHR43345">
    <property type="entry name" value="3-ISOPROPYLMALATE DEHYDRATASE SMALL SUBUNIT 2-RELATED-RELATED"/>
    <property type="match status" value="1"/>
</dbReference>
<dbReference type="SUPFAM" id="SSF52016">
    <property type="entry name" value="LeuD/IlvD-like"/>
    <property type="match status" value="1"/>
</dbReference>
<dbReference type="Proteomes" id="UP000050320">
    <property type="component" value="Unassembled WGS sequence"/>
</dbReference>
<proteinExistence type="inferred from homology"/>
<dbReference type="RefSeq" id="WP_048102178.1">
    <property type="nucleotide sequence ID" value="NZ_JBBYJF010000001.1"/>
</dbReference>
<dbReference type="GeneID" id="84221976"/>
<evidence type="ECO:0000313" key="4">
    <source>
        <dbReference type="EMBL" id="KPV46219.1"/>
    </source>
</evidence>
<comment type="caution">
    <text evidence="4">The sequence shown here is derived from an EMBL/GenBank/DDBJ whole genome shotgun (WGS) entry which is preliminary data.</text>
</comment>
<dbReference type="EMBL" id="LJCQ01000280">
    <property type="protein sequence ID" value="KPV46219.1"/>
    <property type="molecule type" value="Genomic_DNA"/>
</dbReference>
<dbReference type="InterPro" id="IPR000573">
    <property type="entry name" value="AconitaseA/IPMdHydase_ssu_swvl"/>
</dbReference>
<comment type="similarity">
    <text evidence="1">Belongs to the LeuD family. LeuD type 2 subfamily.</text>
</comment>
<evidence type="ECO:0000256" key="2">
    <source>
        <dbReference type="ARBA" id="ARBA00023239"/>
    </source>
</evidence>
<evidence type="ECO:0000313" key="6">
    <source>
        <dbReference type="Proteomes" id="UP000050320"/>
    </source>
</evidence>
<evidence type="ECO:0000313" key="7">
    <source>
        <dbReference type="Proteomes" id="UP000050515"/>
    </source>
</evidence>
<reference evidence="5 6" key="2">
    <citation type="submission" date="2015-09" db="EMBL/GenBank/DDBJ databases">
        <title>Heavy metals and arsenic resistance mechanisms in polyextremophilic archaea of the family Ferroplasmaceae.</title>
        <authorList>
            <person name="Bulaev A.G."/>
            <person name="Kanygina A.V."/>
        </authorList>
    </citation>
    <scope>NUCLEOTIDE SEQUENCE [LARGE SCALE GENOMIC DNA]</scope>
    <source>
        <strain evidence="5 6">VT</strain>
    </source>
</reference>
<dbReference type="Gene3D" id="3.20.19.10">
    <property type="entry name" value="Aconitase, domain 4"/>
    <property type="match status" value="1"/>
</dbReference>
<dbReference type="InterPro" id="IPR015928">
    <property type="entry name" value="Aconitase/3IPM_dehydase_swvl"/>
</dbReference>
<gene>
    <name evidence="5" type="ORF">AOG54_03340</name>
    <name evidence="4" type="ORF">SE19_06520</name>
</gene>
<dbReference type="InterPro" id="IPR011827">
    <property type="entry name" value="LeuD_type2/HacB/DmdB"/>
</dbReference>
<dbReference type="PATRIC" id="fig|507754.4.peg.1833"/>
<dbReference type="PANTHER" id="PTHR43345:SF2">
    <property type="entry name" value="3-ISOPROPYLMALATE DEHYDRATASE SMALL SUBUNIT 1"/>
    <property type="match status" value="1"/>
</dbReference>
<dbReference type="AlphaFoldDB" id="A0A0P9D9M0"/>
<evidence type="ECO:0000313" key="5">
    <source>
        <dbReference type="EMBL" id="KQB35197.1"/>
    </source>
</evidence>
<dbReference type="GO" id="GO:0016836">
    <property type="term" value="F:hydro-lyase activity"/>
    <property type="evidence" value="ECO:0007669"/>
    <property type="project" value="InterPro"/>
</dbReference>
<name>A0A0P9D9M0_9ARCH</name>
<reference evidence="4 7" key="1">
    <citation type="submission" date="2015-09" db="EMBL/GenBank/DDBJ databases">
        <title>Draft genome sequence of Acidiplasma aeolicum DSM 18409.</title>
        <authorList>
            <person name="Hemp J."/>
        </authorList>
    </citation>
    <scope>NUCLEOTIDE SEQUENCE [LARGE SCALE GENOMIC DNA]</scope>
    <source>
        <strain evidence="4 7">V</strain>
    </source>
</reference>
<keyword evidence="6" id="KW-1185">Reference proteome</keyword>
<keyword evidence="2" id="KW-0456">Lyase</keyword>
<dbReference type="EMBL" id="LKBG01000167">
    <property type="protein sequence ID" value="KQB35197.1"/>
    <property type="molecule type" value="Genomic_DNA"/>
</dbReference>